<sequence>APKEGDARSPCPALNAMANHGITPKQLFDALQKVFNEDTFLAMFQVA</sequence>
<dbReference type="OrthoDB" id="407298at2759"/>
<gene>
    <name evidence="2" type="ORF">RFULGI_LOCUS13387</name>
</gene>
<comment type="caution">
    <text evidence="2">The sequence shown here is derived from an EMBL/GenBank/DDBJ whole genome shotgun (WGS) entry which is preliminary data.</text>
</comment>
<name>A0A9N9NP36_9GLOM</name>
<feature type="non-terminal residue" evidence="2">
    <location>
        <position position="1"/>
    </location>
</feature>
<dbReference type="SUPFAM" id="SSF47571">
    <property type="entry name" value="Cloroperoxidase"/>
    <property type="match status" value="1"/>
</dbReference>
<dbReference type="Proteomes" id="UP000789396">
    <property type="component" value="Unassembled WGS sequence"/>
</dbReference>
<feature type="non-terminal residue" evidence="2">
    <location>
        <position position="47"/>
    </location>
</feature>
<dbReference type="EMBL" id="CAJVPZ010034967">
    <property type="protein sequence ID" value="CAG8747980.1"/>
    <property type="molecule type" value="Genomic_DNA"/>
</dbReference>
<dbReference type="InterPro" id="IPR000028">
    <property type="entry name" value="Chloroperoxidase"/>
</dbReference>
<accession>A0A9N9NP36</accession>
<evidence type="ECO:0000259" key="1">
    <source>
        <dbReference type="Pfam" id="PF01328"/>
    </source>
</evidence>
<dbReference type="AlphaFoldDB" id="A0A9N9NP36"/>
<dbReference type="GO" id="GO:0004601">
    <property type="term" value="F:peroxidase activity"/>
    <property type="evidence" value="ECO:0007669"/>
    <property type="project" value="InterPro"/>
</dbReference>
<feature type="domain" description="Heme haloperoxidase family profile" evidence="1">
    <location>
        <begin position="1"/>
        <end position="45"/>
    </location>
</feature>
<dbReference type="Gene3D" id="1.10.489.10">
    <property type="entry name" value="Chloroperoxidase-like"/>
    <property type="match status" value="1"/>
</dbReference>
<reference evidence="2" key="1">
    <citation type="submission" date="2021-06" db="EMBL/GenBank/DDBJ databases">
        <authorList>
            <person name="Kallberg Y."/>
            <person name="Tangrot J."/>
            <person name="Rosling A."/>
        </authorList>
    </citation>
    <scope>NUCLEOTIDE SEQUENCE</scope>
    <source>
        <strain evidence="2">IN212</strain>
    </source>
</reference>
<protein>
    <submittedName>
        <fullName evidence="2">6528_t:CDS:1</fullName>
    </submittedName>
</protein>
<evidence type="ECO:0000313" key="3">
    <source>
        <dbReference type="Proteomes" id="UP000789396"/>
    </source>
</evidence>
<proteinExistence type="predicted"/>
<keyword evidence="3" id="KW-1185">Reference proteome</keyword>
<dbReference type="Pfam" id="PF01328">
    <property type="entry name" value="Peroxidase_2"/>
    <property type="match status" value="1"/>
</dbReference>
<evidence type="ECO:0000313" key="2">
    <source>
        <dbReference type="EMBL" id="CAG8747980.1"/>
    </source>
</evidence>
<dbReference type="InterPro" id="IPR036851">
    <property type="entry name" value="Chloroperoxidase-like_sf"/>
</dbReference>
<organism evidence="2 3">
    <name type="scientific">Racocetra fulgida</name>
    <dbReference type="NCBI Taxonomy" id="60492"/>
    <lineage>
        <taxon>Eukaryota</taxon>
        <taxon>Fungi</taxon>
        <taxon>Fungi incertae sedis</taxon>
        <taxon>Mucoromycota</taxon>
        <taxon>Glomeromycotina</taxon>
        <taxon>Glomeromycetes</taxon>
        <taxon>Diversisporales</taxon>
        <taxon>Gigasporaceae</taxon>
        <taxon>Racocetra</taxon>
    </lineage>
</organism>